<dbReference type="STRING" id="286727.SAMN02982917_5933"/>
<feature type="compositionally biased region" description="Low complexity" evidence="1">
    <location>
        <begin position="249"/>
        <end position="270"/>
    </location>
</feature>
<dbReference type="Proteomes" id="UP000192936">
    <property type="component" value="Unassembled WGS sequence"/>
</dbReference>
<keyword evidence="2" id="KW-0812">Transmembrane</keyword>
<feature type="domain" description="Zinc finger/thioredoxin putative" evidence="3">
    <location>
        <begin position="1"/>
        <end position="35"/>
    </location>
</feature>
<dbReference type="InterPro" id="IPR011723">
    <property type="entry name" value="Znf/thioredoxin_put"/>
</dbReference>
<protein>
    <submittedName>
        <fullName evidence="4">MJ0042 family finger-like domain-containing protein</fullName>
    </submittedName>
</protein>
<feature type="compositionally biased region" description="Basic and acidic residues" evidence="1">
    <location>
        <begin position="237"/>
        <end position="247"/>
    </location>
</feature>
<keyword evidence="2" id="KW-1133">Transmembrane helix</keyword>
<sequence length="270" mass="28473">MIVSCPTCSTRYTLSDESLGQDGRKVRCARCGHTWWQMPDRPEADEVVPDALTEIRPDTLTKTAAKTAAKTKVKPPKAPRAKPARSTVIGFALLGLLVAGTAAGAYFGRDAIVRNWPPAALLYDTIGMPAEPPGFGLELRNIRSEQKIENGTTVLLLDGEVANGTDVERTLPPLRVITFGPEHKLLQSWTIEPSAETLGPGASANFHHSQPDPGPVTEVTITFGGPPPGLEPPAAEKPAEKAPEKAASHAKPAADSHAAPAKASGHSSGH</sequence>
<dbReference type="AlphaFoldDB" id="A0A1X7HH93"/>
<gene>
    <name evidence="4" type="ORF">SAMN02982917_5933</name>
</gene>
<accession>A0A1X7HH93</accession>
<organism evidence="4 5">
    <name type="scientific">Azospirillum oryzae</name>
    <dbReference type="NCBI Taxonomy" id="286727"/>
    <lineage>
        <taxon>Bacteria</taxon>
        <taxon>Pseudomonadati</taxon>
        <taxon>Pseudomonadota</taxon>
        <taxon>Alphaproteobacteria</taxon>
        <taxon>Rhodospirillales</taxon>
        <taxon>Azospirillaceae</taxon>
        <taxon>Azospirillum</taxon>
    </lineage>
</organism>
<keyword evidence="2" id="KW-0472">Membrane</keyword>
<evidence type="ECO:0000256" key="1">
    <source>
        <dbReference type="SAM" id="MobiDB-lite"/>
    </source>
</evidence>
<dbReference type="Pfam" id="PF13717">
    <property type="entry name" value="Zn_ribbon_4"/>
    <property type="match status" value="1"/>
</dbReference>
<dbReference type="RefSeq" id="WP_085090823.1">
    <property type="nucleotide sequence ID" value="NZ_FXAK01000008.1"/>
</dbReference>
<reference evidence="4 5" key="1">
    <citation type="submission" date="2017-04" db="EMBL/GenBank/DDBJ databases">
        <authorList>
            <person name="Afonso C.L."/>
            <person name="Miller P.J."/>
            <person name="Scott M.A."/>
            <person name="Spackman E."/>
            <person name="Goraichik I."/>
            <person name="Dimitrov K.M."/>
            <person name="Suarez D.L."/>
            <person name="Swayne D.E."/>
        </authorList>
    </citation>
    <scope>NUCLEOTIDE SEQUENCE [LARGE SCALE GENOMIC DNA]</scope>
    <source>
        <strain evidence="4 5">A2P</strain>
    </source>
</reference>
<evidence type="ECO:0000313" key="4">
    <source>
        <dbReference type="EMBL" id="SMF86349.1"/>
    </source>
</evidence>
<feature type="transmembrane region" description="Helical" evidence="2">
    <location>
        <begin position="87"/>
        <end position="108"/>
    </location>
</feature>
<dbReference type="OrthoDB" id="7159357at2"/>
<feature type="region of interest" description="Disordered" evidence="1">
    <location>
        <begin position="196"/>
        <end position="270"/>
    </location>
</feature>
<evidence type="ECO:0000256" key="2">
    <source>
        <dbReference type="SAM" id="Phobius"/>
    </source>
</evidence>
<name>A0A1X7HH93_9PROT</name>
<evidence type="ECO:0000259" key="3">
    <source>
        <dbReference type="Pfam" id="PF13717"/>
    </source>
</evidence>
<proteinExistence type="predicted"/>
<evidence type="ECO:0000313" key="5">
    <source>
        <dbReference type="Proteomes" id="UP000192936"/>
    </source>
</evidence>
<dbReference type="NCBIfam" id="TIGR02098">
    <property type="entry name" value="MJ0042_CXXC"/>
    <property type="match status" value="1"/>
</dbReference>
<dbReference type="EMBL" id="FXAK01000008">
    <property type="protein sequence ID" value="SMF86349.1"/>
    <property type="molecule type" value="Genomic_DNA"/>
</dbReference>